<reference evidence="11 12" key="1">
    <citation type="submission" date="2018-05" db="EMBL/GenBank/DDBJ databases">
        <title>Pararhodobacter marina sp. nov., isolated from deep-sea water of the Indian Ocean.</title>
        <authorList>
            <person name="Lai Q.Sr."/>
            <person name="Liu X."/>
            <person name="Shao Z."/>
        </authorList>
    </citation>
    <scope>NUCLEOTIDE SEQUENCE [LARGE SCALE GENOMIC DNA]</scope>
    <source>
        <strain evidence="11 12">CIC4N-9</strain>
    </source>
</reference>
<evidence type="ECO:0000256" key="6">
    <source>
        <dbReference type="ARBA" id="ARBA00022989"/>
    </source>
</evidence>
<dbReference type="GO" id="GO:0022857">
    <property type="term" value="F:transmembrane transporter activity"/>
    <property type="evidence" value="ECO:0007669"/>
    <property type="project" value="UniProtKB-UniRule"/>
</dbReference>
<feature type="transmembrane region" description="Helical" evidence="9">
    <location>
        <begin position="47"/>
        <end position="70"/>
    </location>
</feature>
<sequence length="166" mass="18075">MALYTLIVRLFSRLNLACAVLASAILFFIATIIFVEVVGRALTGTSQLWVVEVSEYSLLYITFLGAPYLLEKNQHVMLDVLYAHLSPSGQRAAALFNGVLGLLVCVALAIVGTQVVIDQIASGVREVTVMRPHSFWLTLSLPLGMALMAFQFLDQCVRAVTGRAEA</sequence>
<evidence type="ECO:0000313" key="11">
    <source>
        <dbReference type="EMBL" id="PWE29663.1"/>
    </source>
</evidence>
<evidence type="ECO:0000256" key="3">
    <source>
        <dbReference type="ARBA" id="ARBA00022475"/>
    </source>
</evidence>
<dbReference type="Pfam" id="PF04290">
    <property type="entry name" value="DctQ"/>
    <property type="match status" value="1"/>
</dbReference>
<feature type="transmembrane region" description="Helical" evidence="9">
    <location>
        <begin position="135"/>
        <end position="153"/>
    </location>
</feature>
<proteinExistence type="inferred from homology"/>
<evidence type="ECO:0000256" key="5">
    <source>
        <dbReference type="ARBA" id="ARBA00022692"/>
    </source>
</evidence>
<evidence type="ECO:0000256" key="7">
    <source>
        <dbReference type="ARBA" id="ARBA00023136"/>
    </source>
</evidence>
<dbReference type="PANTHER" id="PTHR35011">
    <property type="entry name" value="2,3-DIKETO-L-GULONATE TRAP TRANSPORTER SMALL PERMEASE PROTEIN YIAM"/>
    <property type="match status" value="1"/>
</dbReference>
<dbReference type="InterPro" id="IPR007387">
    <property type="entry name" value="TRAP_DctQ"/>
</dbReference>
<evidence type="ECO:0000256" key="2">
    <source>
        <dbReference type="ARBA" id="ARBA00022448"/>
    </source>
</evidence>
<dbReference type="GO" id="GO:0005886">
    <property type="term" value="C:plasma membrane"/>
    <property type="evidence" value="ECO:0007669"/>
    <property type="project" value="UniProtKB-SubCell"/>
</dbReference>
<evidence type="ECO:0000256" key="8">
    <source>
        <dbReference type="ARBA" id="ARBA00038436"/>
    </source>
</evidence>
<dbReference type="GO" id="GO:0015740">
    <property type="term" value="P:C4-dicarboxylate transport"/>
    <property type="evidence" value="ECO:0007669"/>
    <property type="project" value="TreeGrafter"/>
</dbReference>
<dbReference type="AlphaFoldDB" id="A0A2U2CCQ3"/>
<protein>
    <recommendedName>
        <fullName evidence="9">TRAP transporter small permease protein</fullName>
    </recommendedName>
</protein>
<accession>A0A2U2CCQ3</accession>
<dbReference type="GeneID" id="94364817"/>
<comment type="function">
    <text evidence="9">Part of the tripartite ATP-independent periplasmic (TRAP) transport system.</text>
</comment>
<evidence type="ECO:0000256" key="4">
    <source>
        <dbReference type="ARBA" id="ARBA00022519"/>
    </source>
</evidence>
<evidence type="ECO:0000259" key="10">
    <source>
        <dbReference type="Pfam" id="PF04290"/>
    </source>
</evidence>
<evidence type="ECO:0000256" key="1">
    <source>
        <dbReference type="ARBA" id="ARBA00004429"/>
    </source>
</evidence>
<keyword evidence="12" id="KW-1185">Reference proteome</keyword>
<name>A0A2U2CCQ3_9RHOB</name>
<comment type="similarity">
    <text evidence="8 9">Belongs to the TRAP transporter small permease family.</text>
</comment>
<evidence type="ECO:0000313" key="12">
    <source>
        <dbReference type="Proteomes" id="UP000244940"/>
    </source>
</evidence>
<keyword evidence="7 9" id="KW-0472">Membrane</keyword>
<comment type="subcellular location">
    <subcellularLocation>
        <location evidence="1 9">Cell inner membrane</location>
        <topology evidence="1 9">Multi-pass membrane protein</topology>
    </subcellularLocation>
</comment>
<comment type="subunit">
    <text evidence="9">The complex comprises the extracytoplasmic solute receptor protein and the two transmembrane proteins.</text>
</comment>
<feature type="domain" description="Tripartite ATP-independent periplasmic transporters DctQ component" evidence="10">
    <location>
        <begin position="30"/>
        <end position="161"/>
    </location>
</feature>
<comment type="caution">
    <text evidence="11">The sequence shown here is derived from an EMBL/GenBank/DDBJ whole genome shotgun (WGS) entry which is preliminary data.</text>
</comment>
<keyword evidence="2 9" id="KW-0813">Transport</keyword>
<dbReference type="RefSeq" id="WP_109532776.1">
    <property type="nucleotide sequence ID" value="NZ_QEYD01000004.1"/>
</dbReference>
<organism evidence="11 12">
    <name type="scientific">Pararhodobacter marinus</name>
    <dbReference type="NCBI Taxonomy" id="2184063"/>
    <lineage>
        <taxon>Bacteria</taxon>
        <taxon>Pseudomonadati</taxon>
        <taxon>Pseudomonadota</taxon>
        <taxon>Alphaproteobacteria</taxon>
        <taxon>Rhodobacterales</taxon>
        <taxon>Paracoccaceae</taxon>
        <taxon>Pararhodobacter</taxon>
    </lineage>
</organism>
<feature type="transmembrane region" description="Helical" evidence="9">
    <location>
        <begin position="91"/>
        <end position="115"/>
    </location>
</feature>
<dbReference type="Proteomes" id="UP000244940">
    <property type="component" value="Unassembled WGS sequence"/>
</dbReference>
<keyword evidence="3" id="KW-1003">Cell membrane</keyword>
<gene>
    <name evidence="11" type="ORF">C4N9_07940</name>
</gene>
<keyword evidence="5 9" id="KW-0812">Transmembrane</keyword>
<dbReference type="EMBL" id="QEYD01000004">
    <property type="protein sequence ID" value="PWE29663.1"/>
    <property type="molecule type" value="Genomic_DNA"/>
</dbReference>
<dbReference type="InterPro" id="IPR055348">
    <property type="entry name" value="DctQ"/>
</dbReference>
<dbReference type="OrthoDB" id="8030921at2"/>
<evidence type="ECO:0000256" key="9">
    <source>
        <dbReference type="RuleBase" id="RU369079"/>
    </source>
</evidence>
<dbReference type="PANTHER" id="PTHR35011:SF2">
    <property type="entry name" value="2,3-DIKETO-L-GULONATE TRAP TRANSPORTER SMALL PERMEASE PROTEIN YIAM"/>
    <property type="match status" value="1"/>
</dbReference>
<feature type="transmembrane region" description="Helical" evidence="9">
    <location>
        <begin position="12"/>
        <end position="35"/>
    </location>
</feature>
<keyword evidence="6 9" id="KW-1133">Transmembrane helix</keyword>
<keyword evidence="4 9" id="KW-0997">Cell inner membrane</keyword>